<gene>
    <name evidence="3" type="ORF">HLH48_08650</name>
</gene>
<evidence type="ECO:0000313" key="4">
    <source>
        <dbReference type="Proteomes" id="UP000589085"/>
    </source>
</evidence>
<name>A0A7W4NLX6_9PROT</name>
<dbReference type="InterPro" id="IPR002656">
    <property type="entry name" value="Acyl_transf_3_dom"/>
</dbReference>
<organism evidence="3 4">
    <name type="scientific">Gluconacetobacter sacchari</name>
    <dbReference type="NCBI Taxonomy" id="92759"/>
    <lineage>
        <taxon>Bacteria</taxon>
        <taxon>Pseudomonadati</taxon>
        <taxon>Pseudomonadota</taxon>
        <taxon>Alphaproteobacteria</taxon>
        <taxon>Acetobacterales</taxon>
        <taxon>Acetobacteraceae</taxon>
        <taxon>Gluconacetobacter</taxon>
    </lineage>
</organism>
<evidence type="ECO:0000313" key="3">
    <source>
        <dbReference type="EMBL" id="MBB2160241.1"/>
    </source>
</evidence>
<feature type="domain" description="Acyltransferase 3" evidence="2">
    <location>
        <begin position="4"/>
        <end position="319"/>
    </location>
</feature>
<dbReference type="AlphaFoldDB" id="A0A7W4NLX6"/>
<feature type="transmembrane region" description="Helical" evidence="1">
    <location>
        <begin position="128"/>
        <end position="148"/>
    </location>
</feature>
<dbReference type="EMBL" id="JABEQJ010000009">
    <property type="protein sequence ID" value="MBB2160241.1"/>
    <property type="molecule type" value="Genomic_DNA"/>
</dbReference>
<dbReference type="GO" id="GO:0016747">
    <property type="term" value="F:acyltransferase activity, transferring groups other than amino-acyl groups"/>
    <property type="evidence" value="ECO:0007669"/>
    <property type="project" value="InterPro"/>
</dbReference>
<feature type="transmembrane region" description="Helical" evidence="1">
    <location>
        <begin position="155"/>
        <end position="174"/>
    </location>
</feature>
<evidence type="ECO:0000259" key="2">
    <source>
        <dbReference type="Pfam" id="PF01757"/>
    </source>
</evidence>
<keyword evidence="1" id="KW-1133">Transmembrane helix</keyword>
<evidence type="ECO:0000256" key="1">
    <source>
        <dbReference type="SAM" id="Phobius"/>
    </source>
</evidence>
<proteinExistence type="predicted"/>
<sequence length="335" mass="36764">MLQMLRMLVGLSIFAGHWSEPYFGQMWPQGQIAIDIFFMIEGFLSMRFLSQPAVVGAGWRRVVGDRIAHVYPIYAMALIAGFCSFAPLALKHAEGWTIANWVGAFFSGLVLMPVFSPRVYGSVFPLNPPSWAIVLELFGFAFLAALRVQGSPGRLVVLWVGAMSACLALGALWHDPNAGWSAAHYWGGWPRMILSFCGGALLWHLHRRHGTRGPTLPPTYVLAGFVGMHLPAIRFIGWPLLAFGVPVLVWSGAACARPAWLETIAGYARRNALAIYLLGYPVMMIWRYADTAFTMRPSFAESPAGFALVLGSLLAASVTVMRLQNNTVRVAPARP</sequence>
<dbReference type="Proteomes" id="UP000589085">
    <property type="component" value="Unassembled WGS sequence"/>
</dbReference>
<protein>
    <submittedName>
        <fullName evidence="3">Acyltransferase</fullName>
    </submittedName>
</protein>
<accession>A0A7W4NLX6</accession>
<reference evidence="3 4" key="1">
    <citation type="submission" date="2020-04" db="EMBL/GenBank/DDBJ databases">
        <title>Description of novel Gluconacetobacter.</title>
        <authorList>
            <person name="Sombolestani A."/>
        </authorList>
    </citation>
    <scope>NUCLEOTIDE SEQUENCE [LARGE SCALE GENOMIC DNA]</scope>
    <source>
        <strain evidence="3 4">LMG 19747</strain>
    </source>
</reference>
<keyword evidence="3" id="KW-0808">Transferase</keyword>
<comment type="caution">
    <text evidence="3">The sequence shown here is derived from an EMBL/GenBank/DDBJ whole genome shotgun (WGS) entry which is preliminary data.</text>
</comment>
<keyword evidence="3" id="KW-0012">Acyltransferase</keyword>
<keyword evidence="1" id="KW-0812">Transmembrane</keyword>
<feature type="transmembrane region" description="Helical" evidence="1">
    <location>
        <begin position="97"/>
        <end position="116"/>
    </location>
</feature>
<dbReference type="Pfam" id="PF01757">
    <property type="entry name" value="Acyl_transf_3"/>
    <property type="match status" value="1"/>
</dbReference>
<keyword evidence="1" id="KW-0472">Membrane</keyword>
<feature type="transmembrane region" description="Helical" evidence="1">
    <location>
        <begin position="272"/>
        <end position="289"/>
    </location>
</feature>
<feature type="transmembrane region" description="Helical" evidence="1">
    <location>
        <begin position="71"/>
        <end position="90"/>
    </location>
</feature>
<feature type="transmembrane region" description="Helical" evidence="1">
    <location>
        <begin position="304"/>
        <end position="323"/>
    </location>
</feature>